<dbReference type="InterPro" id="IPR028973">
    <property type="entry name" value="PhnB-like"/>
</dbReference>
<feature type="domain" description="PhnB-like" evidence="1">
    <location>
        <begin position="6"/>
        <end position="133"/>
    </location>
</feature>
<proteinExistence type="predicted"/>
<name>A0A5C8ULF8_9MICO</name>
<dbReference type="RefSeq" id="WP_147784182.1">
    <property type="nucleotide sequence ID" value="NZ_VRMG01000009.1"/>
</dbReference>
<keyword evidence="3" id="KW-1185">Reference proteome</keyword>
<dbReference type="Proteomes" id="UP000321379">
    <property type="component" value="Unassembled WGS sequence"/>
</dbReference>
<comment type="caution">
    <text evidence="2">The sequence shown here is derived from an EMBL/GenBank/DDBJ whole genome shotgun (WGS) entry which is preliminary data.</text>
</comment>
<evidence type="ECO:0000313" key="3">
    <source>
        <dbReference type="Proteomes" id="UP000321379"/>
    </source>
</evidence>
<dbReference type="SUPFAM" id="SSF54593">
    <property type="entry name" value="Glyoxalase/Bleomycin resistance protein/Dihydroxybiphenyl dioxygenase"/>
    <property type="match status" value="1"/>
</dbReference>
<dbReference type="CDD" id="cd06588">
    <property type="entry name" value="PhnB_like"/>
    <property type="match status" value="1"/>
</dbReference>
<reference evidence="2 3" key="1">
    <citation type="submission" date="2019-08" db="EMBL/GenBank/DDBJ databases">
        <title>Bacterial whole genome sequence for Glaciihabitans sp. CHu50b-6-2.</title>
        <authorList>
            <person name="Jin L."/>
        </authorList>
    </citation>
    <scope>NUCLEOTIDE SEQUENCE [LARGE SCALE GENOMIC DNA]</scope>
    <source>
        <strain evidence="2 3">CHu50b-6-2</strain>
    </source>
</reference>
<sequence length="140" mass="15163">MTVTLNPYLSFRGNAREAITFYKSVFGGELAISTFDDYHASQDPSDANLVMHSMLTGDNGLTLMASDTPRPREYNPGDNISMSLSGATSDEPVLRGYWDKLIDGGTVTMPLEKAVWGDTFGMCVDKFGIAWLVNIAGAPS</sequence>
<evidence type="ECO:0000313" key="2">
    <source>
        <dbReference type="EMBL" id="TXN29162.1"/>
    </source>
</evidence>
<gene>
    <name evidence="2" type="ORF">FVP33_13330</name>
</gene>
<dbReference type="Gene3D" id="3.10.180.10">
    <property type="entry name" value="2,3-Dihydroxybiphenyl 1,2-Dioxygenase, domain 1"/>
    <property type="match status" value="1"/>
</dbReference>
<protein>
    <submittedName>
        <fullName evidence="2">VOC family protein</fullName>
    </submittedName>
</protein>
<dbReference type="AlphaFoldDB" id="A0A5C8ULF8"/>
<evidence type="ECO:0000259" key="1">
    <source>
        <dbReference type="Pfam" id="PF06983"/>
    </source>
</evidence>
<dbReference type="PANTHER" id="PTHR33990:SF1">
    <property type="entry name" value="PROTEIN YJDN"/>
    <property type="match status" value="1"/>
</dbReference>
<dbReference type="InterPro" id="IPR029068">
    <property type="entry name" value="Glyas_Bleomycin-R_OHBP_Dase"/>
</dbReference>
<accession>A0A5C8ULF8</accession>
<organism evidence="2 3">
    <name type="scientific">Lacisediminihabitans profunda</name>
    <dbReference type="NCBI Taxonomy" id="2594790"/>
    <lineage>
        <taxon>Bacteria</taxon>
        <taxon>Bacillati</taxon>
        <taxon>Actinomycetota</taxon>
        <taxon>Actinomycetes</taxon>
        <taxon>Micrococcales</taxon>
        <taxon>Microbacteriaceae</taxon>
        <taxon>Lacisediminihabitans</taxon>
    </lineage>
</organism>
<dbReference type="PANTHER" id="PTHR33990">
    <property type="entry name" value="PROTEIN YJDN-RELATED"/>
    <property type="match status" value="1"/>
</dbReference>
<dbReference type="EMBL" id="VRMG01000009">
    <property type="protein sequence ID" value="TXN29162.1"/>
    <property type="molecule type" value="Genomic_DNA"/>
</dbReference>
<dbReference type="Pfam" id="PF06983">
    <property type="entry name" value="3-dmu-9_3-mt"/>
    <property type="match status" value="1"/>
</dbReference>